<evidence type="ECO:0000256" key="1">
    <source>
        <dbReference type="SAM" id="MobiDB-lite"/>
    </source>
</evidence>
<evidence type="ECO:0000313" key="3">
    <source>
        <dbReference type="Proteomes" id="UP000503462"/>
    </source>
</evidence>
<feature type="compositionally biased region" description="Polar residues" evidence="1">
    <location>
        <begin position="89"/>
        <end position="98"/>
    </location>
</feature>
<dbReference type="AlphaFoldDB" id="A0A6H0XWP2"/>
<feature type="region of interest" description="Disordered" evidence="1">
    <location>
        <begin position="84"/>
        <end position="104"/>
    </location>
</feature>
<reference evidence="2 3" key="1">
    <citation type="journal article" date="2016" name="Sci. Rep.">
        <title>Peltaster fructicola genome reveals evolution from an invasive phytopathogen to an ectophytic parasite.</title>
        <authorList>
            <person name="Xu C."/>
            <person name="Chen H."/>
            <person name="Gleason M.L."/>
            <person name="Xu J.R."/>
            <person name="Liu H."/>
            <person name="Zhang R."/>
            <person name="Sun G."/>
        </authorList>
    </citation>
    <scope>NUCLEOTIDE SEQUENCE [LARGE SCALE GENOMIC DNA]</scope>
    <source>
        <strain evidence="2 3">LNHT1506</strain>
    </source>
</reference>
<evidence type="ECO:0000313" key="2">
    <source>
        <dbReference type="EMBL" id="QIW99186.1"/>
    </source>
</evidence>
<dbReference type="Proteomes" id="UP000503462">
    <property type="component" value="Chromosome 3"/>
</dbReference>
<organism evidence="2 3">
    <name type="scientific">Peltaster fructicola</name>
    <dbReference type="NCBI Taxonomy" id="286661"/>
    <lineage>
        <taxon>Eukaryota</taxon>
        <taxon>Fungi</taxon>
        <taxon>Dikarya</taxon>
        <taxon>Ascomycota</taxon>
        <taxon>Pezizomycotina</taxon>
        <taxon>Dothideomycetes</taxon>
        <taxon>Dothideomycetes incertae sedis</taxon>
        <taxon>Peltaster</taxon>
    </lineage>
</organism>
<sequence length="189" mass="22184">MSRPRPLSVFSTKSLHRKSRILQEDTFDIEALRDPEEFEWKRKYRQSLNDVDLAKRFAEFMTPEMSKNFLEHNQTEFETVLESRPAALTSRNSGSSEDSTWRDFDISTPRRSRRSRLSMSPIQSAFDAEQAWRELDLSGIPQFTQQRPAPVPTIEEANEVEPTATKMSRRKRLLSPMRSFVNFIRRPSQ</sequence>
<accession>A0A6H0XWP2</accession>
<dbReference type="EMBL" id="CP051141">
    <property type="protein sequence ID" value="QIW99186.1"/>
    <property type="molecule type" value="Genomic_DNA"/>
</dbReference>
<keyword evidence="3" id="KW-1185">Reference proteome</keyword>
<protein>
    <submittedName>
        <fullName evidence="2">Uncharacterized protein</fullName>
    </submittedName>
</protein>
<proteinExistence type="predicted"/>
<name>A0A6H0XWP2_9PEZI</name>
<gene>
    <name evidence="2" type="ORF">AMS68_004704</name>
</gene>